<evidence type="ECO:0000313" key="5">
    <source>
        <dbReference type="Proteomes" id="UP000663877"/>
    </source>
</evidence>
<organism evidence="2 5">
    <name type="scientific">Adineta steineri</name>
    <dbReference type="NCBI Taxonomy" id="433720"/>
    <lineage>
        <taxon>Eukaryota</taxon>
        <taxon>Metazoa</taxon>
        <taxon>Spiralia</taxon>
        <taxon>Gnathifera</taxon>
        <taxon>Rotifera</taxon>
        <taxon>Eurotatoria</taxon>
        <taxon>Bdelloidea</taxon>
        <taxon>Adinetida</taxon>
        <taxon>Adinetidae</taxon>
        <taxon>Adineta</taxon>
    </lineage>
</organism>
<keyword evidence="4" id="KW-1185">Reference proteome</keyword>
<protein>
    <submittedName>
        <fullName evidence="2">Uncharacterized protein</fullName>
    </submittedName>
</protein>
<dbReference type="EMBL" id="CAJNOI010000282">
    <property type="protein sequence ID" value="CAF1225339.1"/>
    <property type="molecule type" value="Genomic_DNA"/>
</dbReference>
<reference evidence="2" key="1">
    <citation type="submission" date="2021-02" db="EMBL/GenBank/DDBJ databases">
        <authorList>
            <person name="Nowell W R."/>
        </authorList>
    </citation>
    <scope>NUCLEOTIDE SEQUENCE</scope>
</reference>
<dbReference type="EMBL" id="CAJNOM010000596">
    <property type="protein sequence ID" value="CAF1516092.1"/>
    <property type="molecule type" value="Genomic_DNA"/>
</dbReference>
<proteinExistence type="predicted"/>
<name>A0A814Y4X4_9BILA</name>
<dbReference type="AlphaFoldDB" id="A0A814Y4X4"/>
<feature type="chain" id="PRO_5036226523" evidence="1">
    <location>
        <begin position="21"/>
        <end position="153"/>
    </location>
</feature>
<dbReference type="OrthoDB" id="10027734at2759"/>
<sequence>MLICSSYIIIILNIFGLVLTTPVKQISLNEKIGDNSLEQAFRNAEKTLHRYYYLMKSDTDHLVHGMLHILMNNPTSFPYIPYRAMNIAFKNVEEKLGSEEVETLTKPLLLAIEQNYQAKSKQPSTFKLTDETKEKIEDALDKFLDEEEFDRHL</sequence>
<evidence type="ECO:0000313" key="2">
    <source>
        <dbReference type="EMBL" id="CAF1225339.1"/>
    </source>
</evidence>
<comment type="caution">
    <text evidence="2">The sequence shown here is derived from an EMBL/GenBank/DDBJ whole genome shotgun (WGS) entry which is preliminary data.</text>
</comment>
<feature type="signal peptide" evidence="1">
    <location>
        <begin position="1"/>
        <end position="20"/>
    </location>
</feature>
<evidence type="ECO:0000256" key="1">
    <source>
        <dbReference type="SAM" id="SignalP"/>
    </source>
</evidence>
<keyword evidence="1" id="KW-0732">Signal</keyword>
<dbReference type="Proteomes" id="UP000663877">
    <property type="component" value="Unassembled WGS sequence"/>
</dbReference>
<evidence type="ECO:0000313" key="3">
    <source>
        <dbReference type="EMBL" id="CAF1516092.1"/>
    </source>
</evidence>
<gene>
    <name evidence="2" type="ORF">BJG266_LOCUS28212</name>
    <name evidence="3" type="ORF">QVE165_LOCUS44458</name>
</gene>
<accession>A0A814Y4X4</accession>
<evidence type="ECO:0000313" key="4">
    <source>
        <dbReference type="Proteomes" id="UP000663832"/>
    </source>
</evidence>
<dbReference type="Proteomes" id="UP000663832">
    <property type="component" value="Unassembled WGS sequence"/>
</dbReference>